<comment type="catalytic activity">
    <reaction evidence="7">
        <text>a UDP-3-O-[(3R)-3-hydroxyacyl]-alpha-D-glucosamine + a (3R)-hydroxyacyl-[ACP] = a UDP-2-N,3-O-bis[(3R)-3-hydroxyacyl]-alpha-D-glucosamine + holo-[ACP] + H(+)</text>
        <dbReference type="Rhea" id="RHEA:53836"/>
        <dbReference type="Rhea" id="RHEA-COMP:9685"/>
        <dbReference type="Rhea" id="RHEA-COMP:9945"/>
        <dbReference type="ChEBI" id="CHEBI:15378"/>
        <dbReference type="ChEBI" id="CHEBI:64479"/>
        <dbReference type="ChEBI" id="CHEBI:78827"/>
        <dbReference type="ChEBI" id="CHEBI:137740"/>
        <dbReference type="ChEBI" id="CHEBI:137748"/>
        <dbReference type="EC" id="2.3.1.191"/>
    </reaction>
</comment>
<dbReference type="Pfam" id="PF00132">
    <property type="entry name" value="Hexapep"/>
    <property type="match status" value="2"/>
</dbReference>
<evidence type="ECO:0000313" key="10">
    <source>
        <dbReference type="Proteomes" id="UP000588647"/>
    </source>
</evidence>
<evidence type="ECO:0000256" key="1">
    <source>
        <dbReference type="ARBA" id="ARBA00022516"/>
    </source>
</evidence>
<dbReference type="UniPathway" id="UPA00973"/>
<gene>
    <name evidence="7" type="primary">lpxD</name>
    <name evidence="9" type="ORF">GGR03_000525</name>
</gene>
<dbReference type="HAMAP" id="MF_00523">
    <property type="entry name" value="LpxD"/>
    <property type="match status" value="1"/>
</dbReference>
<comment type="caution">
    <text evidence="9">The sequence shown here is derived from an EMBL/GenBank/DDBJ whole genome shotgun (WGS) entry which is preliminary data.</text>
</comment>
<dbReference type="InterPro" id="IPR020573">
    <property type="entry name" value="UDP_GlcNAc_AcTrfase_non-rep"/>
</dbReference>
<dbReference type="PROSITE" id="PS00101">
    <property type="entry name" value="HEXAPEP_TRANSFERASES"/>
    <property type="match status" value="1"/>
</dbReference>
<dbReference type="Pfam" id="PF04613">
    <property type="entry name" value="LpxD"/>
    <property type="match status" value="1"/>
</dbReference>
<dbReference type="PANTHER" id="PTHR43378:SF2">
    <property type="entry name" value="UDP-3-O-ACYLGLUCOSAMINE N-ACYLTRANSFERASE 1, MITOCHONDRIAL-RELATED"/>
    <property type="match status" value="1"/>
</dbReference>
<comment type="subunit">
    <text evidence="7">Homotrimer.</text>
</comment>
<feature type="active site" description="Proton acceptor" evidence="7">
    <location>
        <position position="267"/>
    </location>
</feature>
<dbReference type="Gene3D" id="2.160.10.10">
    <property type="entry name" value="Hexapeptide repeat proteins"/>
    <property type="match status" value="1"/>
</dbReference>
<dbReference type="AlphaFoldDB" id="A0A7W6HAC9"/>
<evidence type="ECO:0000256" key="7">
    <source>
        <dbReference type="HAMAP-Rule" id="MF_00523"/>
    </source>
</evidence>
<evidence type="ECO:0000256" key="5">
    <source>
        <dbReference type="ARBA" id="ARBA00023098"/>
    </source>
</evidence>
<dbReference type="InterPro" id="IPR011004">
    <property type="entry name" value="Trimer_LpxA-like_sf"/>
</dbReference>
<keyword evidence="10" id="KW-1185">Reference proteome</keyword>
<dbReference type="GO" id="GO:0016410">
    <property type="term" value="F:N-acyltransferase activity"/>
    <property type="evidence" value="ECO:0007669"/>
    <property type="project" value="InterPro"/>
</dbReference>
<feature type="domain" description="UDP-3-O-[3-hydroxymyristoyl] glucosamine N-acyltransferase non-repeat region" evidence="8">
    <location>
        <begin position="44"/>
        <end position="109"/>
    </location>
</feature>
<dbReference type="GO" id="GO:0009245">
    <property type="term" value="P:lipid A biosynthetic process"/>
    <property type="evidence" value="ECO:0007669"/>
    <property type="project" value="UniProtKB-UniRule"/>
</dbReference>
<dbReference type="Proteomes" id="UP000588647">
    <property type="component" value="Unassembled WGS sequence"/>
</dbReference>
<evidence type="ECO:0000256" key="2">
    <source>
        <dbReference type="ARBA" id="ARBA00022556"/>
    </source>
</evidence>
<reference evidence="9 10" key="1">
    <citation type="submission" date="2020-08" db="EMBL/GenBank/DDBJ databases">
        <title>Genomic Encyclopedia of Type Strains, Phase IV (KMG-IV): sequencing the most valuable type-strain genomes for metagenomic binning, comparative biology and taxonomic classification.</title>
        <authorList>
            <person name="Goeker M."/>
        </authorList>
    </citation>
    <scope>NUCLEOTIDE SEQUENCE [LARGE SCALE GENOMIC DNA]</scope>
    <source>
        <strain evidence="9 10">DSM 103570</strain>
    </source>
</reference>
<protein>
    <recommendedName>
        <fullName evidence="7">UDP-3-O-acylglucosamine N-acyltransferase</fullName>
        <ecNumber evidence="7">2.3.1.191</ecNumber>
    </recommendedName>
</protein>
<comment type="similarity">
    <text evidence="7">Belongs to the transferase hexapeptide repeat family. LpxD subfamily.</text>
</comment>
<dbReference type="EC" id="2.3.1.191" evidence="7"/>
<sequence>MGAFMPPPSLMQDPTFFPRGNGLTLQAVADLVGGSIGAEHDATRTVTGIAALGEAGPDDLTFFDSPRYAGELSETRAGCVVVAQKHHALVPAGIPAVIVKNAANAFAAAGRALFPMAAAPTAPTCIEGLSARAEIHPLAEIEDGATIEAFAVIGPRVRIGRGTLIAAGAVIGADCRIGRDCRIGAGVVATNALLGNRVILHPGVRIGQDGFGYTAGATGLSKSVQIGRVIIQDDVEVGANTTIDRGAIRDTVVGEGTKIDNQVQIGHNVRIGRHCAIVAQVGISGSTTVGDRVMIGGQSGVAGHVTIGDGAQIAAVSSVNGDVPPGARWGGTPARPVREWFREVTYLHEQALKGRSQRSGDE</sequence>
<evidence type="ECO:0000259" key="8">
    <source>
        <dbReference type="Pfam" id="PF04613"/>
    </source>
</evidence>
<comment type="pathway">
    <text evidence="7">Bacterial outer membrane biogenesis; LPS lipid A biosynthesis.</text>
</comment>
<keyword evidence="3 7" id="KW-0808">Transferase</keyword>
<proteinExistence type="inferred from homology"/>
<name>A0A7W6HAC9_9HYPH</name>
<evidence type="ECO:0000256" key="6">
    <source>
        <dbReference type="ARBA" id="ARBA00023315"/>
    </source>
</evidence>
<dbReference type="EMBL" id="JACIEM010000001">
    <property type="protein sequence ID" value="MBB4001478.1"/>
    <property type="molecule type" value="Genomic_DNA"/>
</dbReference>
<dbReference type="PANTHER" id="PTHR43378">
    <property type="entry name" value="UDP-3-O-ACYLGLUCOSAMINE N-ACYLTRANSFERASE"/>
    <property type="match status" value="1"/>
</dbReference>
<evidence type="ECO:0000313" key="9">
    <source>
        <dbReference type="EMBL" id="MBB4001478.1"/>
    </source>
</evidence>
<dbReference type="Gene3D" id="3.40.1390.10">
    <property type="entry name" value="MurE/MurF, N-terminal domain"/>
    <property type="match status" value="1"/>
</dbReference>
<keyword evidence="1 7" id="KW-0444">Lipid biosynthesis</keyword>
<keyword evidence="5 7" id="KW-0443">Lipid metabolism</keyword>
<dbReference type="NCBIfam" id="TIGR01853">
    <property type="entry name" value="lipid_A_lpxD"/>
    <property type="match status" value="1"/>
</dbReference>
<evidence type="ECO:0000256" key="3">
    <source>
        <dbReference type="ARBA" id="ARBA00022679"/>
    </source>
</evidence>
<accession>A0A7W6HAC9</accession>
<keyword evidence="2 7" id="KW-0441">Lipid A biosynthesis</keyword>
<dbReference type="GO" id="GO:0016020">
    <property type="term" value="C:membrane"/>
    <property type="evidence" value="ECO:0007669"/>
    <property type="project" value="GOC"/>
</dbReference>
<dbReference type="SUPFAM" id="SSF51161">
    <property type="entry name" value="Trimeric LpxA-like enzymes"/>
    <property type="match status" value="1"/>
</dbReference>
<dbReference type="CDD" id="cd03352">
    <property type="entry name" value="LbH_LpxD"/>
    <property type="match status" value="1"/>
</dbReference>
<keyword evidence="4 7" id="KW-0677">Repeat</keyword>
<comment type="function">
    <text evidence="7">Catalyzes the N-acylation of UDP-3-O-acylglucosamine using 3-hydroxyacyl-ACP as the acyl donor. Is involved in the biosynthesis of lipid A, a phosphorylated glycolipid that anchors the lipopolysaccharide to the outer membrane of the cell.</text>
</comment>
<dbReference type="InterPro" id="IPR018357">
    <property type="entry name" value="Hexapep_transf_CS"/>
</dbReference>
<dbReference type="NCBIfam" id="NF002060">
    <property type="entry name" value="PRK00892.1"/>
    <property type="match status" value="1"/>
</dbReference>
<keyword evidence="6 7" id="KW-0012">Acyltransferase</keyword>
<dbReference type="InterPro" id="IPR001451">
    <property type="entry name" value="Hexapep"/>
</dbReference>
<dbReference type="GO" id="GO:0103118">
    <property type="term" value="F:UDP-3-O-[(3R)-3-hydroxyacyl]-glucosamine N-acyltransferase activity"/>
    <property type="evidence" value="ECO:0007669"/>
    <property type="project" value="UniProtKB-EC"/>
</dbReference>
<evidence type="ECO:0000256" key="4">
    <source>
        <dbReference type="ARBA" id="ARBA00022737"/>
    </source>
</evidence>
<dbReference type="InterPro" id="IPR007691">
    <property type="entry name" value="LpxD"/>
</dbReference>
<dbReference type="Pfam" id="PF14602">
    <property type="entry name" value="Hexapep_2"/>
    <property type="match status" value="1"/>
</dbReference>
<organism evidence="9 10">
    <name type="scientific">Aurantimonas endophytica</name>
    <dbReference type="NCBI Taxonomy" id="1522175"/>
    <lineage>
        <taxon>Bacteria</taxon>
        <taxon>Pseudomonadati</taxon>
        <taxon>Pseudomonadota</taxon>
        <taxon>Alphaproteobacteria</taxon>
        <taxon>Hyphomicrobiales</taxon>
        <taxon>Aurantimonadaceae</taxon>
        <taxon>Aurantimonas</taxon>
    </lineage>
</organism>